<dbReference type="STRING" id="1198449.ACAM_0983"/>
<dbReference type="EMBL" id="AP012489">
    <property type="protein sequence ID" value="BAN90452.1"/>
    <property type="molecule type" value="Genomic_DNA"/>
</dbReference>
<keyword evidence="3" id="KW-1185">Reference proteome</keyword>
<evidence type="ECO:0000313" key="3">
    <source>
        <dbReference type="Proteomes" id="UP000016887"/>
    </source>
</evidence>
<name>U3TA94_9CREN</name>
<proteinExistence type="predicted"/>
<gene>
    <name evidence="2" type="ORF">ACAM_0983</name>
</gene>
<dbReference type="InterPro" id="IPR046878">
    <property type="entry name" value="Big_14"/>
</dbReference>
<dbReference type="Proteomes" id="UP000016887">
    <property type="component" value="Chromosome"/>
</dbReference>
<organism evidence="2 3">
    <name type="scientific">Aeropyrum camini SY1 = JCM 12091</name>
    <dbReference type="NCBI Taxonomy" id="1198449"/>
    <lineage>
        <taxon>Archaea</taxon>
        <taxon>Thermoproteota</taxon>
        <taxon>Thermoprotei</taxon>
        <taxon>Desulfurococcales</taxon>
        <taxon>Desulfurococcaceae</taxon>
        <taxon>Aeropyrum</taxon>
    </lineage>
</organism>
<evidence type="ECO:0000259" key="1">
    <source>
        <dbReference type="Pfam" id="PF20251"/>
    </source>
</evidence>
<evidence type="ECO:0000313" key="2">
    <source>
        <dbReference type="EMBL" id="BAN90452.1"/>
    </source>
</evidence>
<reference evidence="2 3" key="1">
    <citation type="journal article" date="2013" name="Appl. Environ. Microbiol.">
        <title>Variation of the Virus-Related Elements within Syntenic Genomes of the Hyperthermophilic Archaeon Aeropyrum.</title>
        <authorList>
            <person name="Daifuku T."/>
            <person name="Yoshida T."/>
            <person name="Kitamura T."/>
            <person name="Kawaichi S."/>
            <person name="Inoue T."/>
            <person name="Nomura K."/>
            <person name="Yoshida Y."/>
            <person name="Kuno S."/>
            <person name="Sako Y."/>
        </authorList>
    </citation>
    <scope>NUCLEOTIDE SEQUENCE [LARGE SCALE GENOMIC DNA]</scope>
    <source>
        <strain evidence="2 3">SY1</strain>
    </source>
</reference>
<dbReference type="KEGG" id="acj:ACAM_0983"/>
<protein>
    <recommendedName>
        <fullName evidence="1">Bacterial Ig-like domain-containing protein</fullName>
    </recommendedName>
</protein>
<sequence length="147" mass="16351">MLKYILAGLLLGILVAVPSTYLALTNINLPAEDMVGEAVYLEPDKQVYGSGDTVTVKLVNNGYRTLEYYIGWTLYTWDGGTWVADPKFNPVFPISKDTIKPGETKVVAVFKPESFDFNPGEYKIVKILEDVNSEEHILVEAEFRVGG</sequence>
<feature type="domain" description="Bacterial Ig-like" evidence="1">
    <location>
        <begin position="39"/>
        <end position="135"/>
    </location>
</feature>
<dbReference type="eggNOG" id="arCOG07571">
    <property type="taxonomic scope" value="Archaea"/>
</dbReference>
<dbReference type="Pfam" id="PF20251">
    <property type="entry name" value="Big_14"/>
    <property type="match status" value="1"/>
</dbReference>
<dbReference type="AlphaFoldDB" id="U3TA94"/>
<accession>U3TA94</accession>